<reference evidence="3" key="1">
    <citation type="journal article" date="2019" name="Int. J. Syst. Evol. Microbiol.">
        <title>The Global Catalogue of Microorganisms (GCM) 10K type strain sequencing project: providing services to taxonomists for standard genome sequencing and annotation.</title>
        <authorList>
            <consortium name="The Broad Institute Genomics Platform"/>
            <consortium name="The Broad Institute Genome Sequencing Center for Infectious Disease"/>
            <person name="Wu L."/>
            <person name="Ma J."/>
        </authorList>
    </citation>
    <scope>NUCLEOTIDE SEQUENCE [LARGE SCALE GENOMIC DNA]</scope>
    <source>
        <strain evidence="3">JCM 6921</strain>
    </source>
</reference>
<evidence type="ECO:0000313" key="2">
    <source>
        <dbReference type="EMBL" id="GAA2383743.1"/>
    </source>
</evidence>
<feature type="transmembrane region" description="Helical" evidence="1">
    <location>
        <begin position="168"/>
        <end position="189"/>
    </location>
</feature>
<evidence type="ECO:0008006" key="4">
    <source>
        <dbReference type="Google" id="ProtNLM"/>
    </source>
</evidence>
<keyword evidence="1" id="KW-0812">Transmembrane</keyword>
<dbReference type="Proteomes" id="UP001500058">
    <property type="component" value="Unassembled WGS sequence"/>
</dbReference>
<name>A0ABP5UR93_9ACTN</name>
<gene>
    <name evidence="2" type="ORF">GCM10010420_02320</name>
</gene>
<comment type="caution">
    <text evidence="2">The sequence shown here is derived from an EMBL/GenBank/DDBJ whole genome shotgun (WGS) entry which is preliminary data.</text>
</comment>
<sequence>MTAVLADLHEYLLDADTDPETEFGPVEEFAGQLARDAGASPAEPAGEPGPRAEEWRWVCDVYTDRELLARYGDQGWEVERIDRLGRFVCRRDPDSPMRWEYRREIAGRGKHDEVAARLAPDGWEPCGRWTYIAYFKRPLAALTGPAAELPAVPEPPARRVFLSARYRGLLAVALVLWAVVGACAVFSDLSLTEPSALAGTAVGAVAGGALGWYGLRRRLAKESAERP</sequence>
<evidence type="ECO:0000256" key="1">
    <source>
        <dbReference type="SAM" id="Phobius"/>
    </source>
</evidence>
<keyword evidence="1" id="KW-1133">Transmembrane helix</keyword>
<evidence type="ECO:0000313" key="3">
    <source>
        <dbReference type="Proteomes" id="UP001500058"/>
    </source>
</evidence>
<keyword evidence="1" id="KW-0472">Membrane</keyword>
<feature type="transmembrane region" description="Helical" evidence="1">
    <location>
        <begin position="195"/>
        <end position="215"/>
    </location>
</feature>
<organism evidence="2 3">
    <name type="scientific">Streptomyces glaucosporus</name>
    <dbReference type="NCBI Taxonomy" id="284044"/>
    <lineage>
        <taxon>Bacteria</taxon>
        <taxon>Bacillati</taxon>
        <taxon>Actinomycetota</taxon>
        <taxon>Actinomycetes</taxon>
        <taxon>Kitasatosporales</taxon>
        <taxon>Streptomycetaceae</taxon>
        <taxon>Streptomyces</taxon>
    </lineage>
</organism>
<proteinExistence type="predicted"/>
<dbReference type="EMBL" id="BAAATJ010000001">
    <property type="protein sequence ID" value="GAA2383743.1"/>
    <property type="molecule type" value="Genomic_DNA"/>
</dbReference>
<keyword evidence="3" id="KW-1185">Reference proteome</keyword>
<accession>A0ABP5UR93</accession>
<protein>
    <recommendedName>
        <fullName evidence="4">DUF2812 domain-containing protein</fullName>
    </recommendedName>
</protein>